<accession>A0ABR5F447</accession>
<dbReference type="EMBL" id="JWIO01000015">
    <property type="protein sequence ID" value="KLL11403.1"/>
    <property type="molecule type" value="Genomic_DNA"/>
</dbReference>
<gene>
    <name evidence="1" type="ORF">FrCorBMG51_11650</name>
</gene>
<organism evidence="1 2">
    <name type="scientific">Protofrankia coriariae</name>
    <dbReference type="NCBI Taxonomy" id="1562887"/>
    <lineage>
        <taxon>Bacteria</taxon>
        <taxon>Bacillati</taxon>
        <taxon>Actinomycetota</taxon>
        <taxon>Actinomycetes</taxon>
        <taxon>Frankiales</taxon>
        <taxon>Frankiaceae</taxon>
        <taxon>Protofrankia</taxon>
    </lineage>
</organism>
<dbReference type="RefSeq" id="WP_047223087.1">
    <property type="nucleotide sequence ID" value="NZ_JWIO01000015.1"/>
</dbReference>
<name>A0ABR5F447_9ACTN</name>
<reference evidence="1 2" key="1">
    <citation type="submission" date="2014-12" db="EMBL/GenBank/DDBJ databases">
        <title>Frankia sp. BMG5.1 draft genome.</title>
        <authorList>
            <person name="Gtari M."/>
            <person name="Ghodhbane-Gtari F."/>
            <person name="Nouioui I."/>
            <person name="Ktari A."/>
            <person name="Hezbri K."/>
            <person name="Mimouni W."/>
            <person name="Sbissi I."/>
            <person name="Ayari A."/>
            <person name="Yamanaka T."/>
            <person name="Normand P."/>
            <person name="Tisa L.S."/>
            <person name="Boudabous A."/>
        </authorList>
    </citation>
    <scope>NUCLEOTIDE SEQUENCE [LARGE SCALE GENOMIC DNA]</scope>
    <source>
        <strain evidence="1 2">BMG5.1</strain>
    </source>
</reference>
<dbReference type="Proteomes" id="UP000035425">
    <property type="component" value="Unassembled WGS sequence"/>
</dbReference>
<comment type="caution">
    <text evidence="1">The sequence shown here is derived from an EMBL/GenBank/DDBJ whole genome shotgun (WGS) entry which is preliminary data.</text>
</comment>
<evidence type="ECO:0008006" key="3">
    <source>
        <dbReference type="Google" id="ProtNLM"/>
    </source>
</evidence>
<keyword evidence="2" id="KW-1185">Reference proteome</keyword>
<sequence length="91" mass="10017">MARSGWDQSQWIDYDAYVLNVFAGGSTAWIEYRYTIGYVGWRRIYTEPDPTESEVLTIATAAKASGRPVRVRVTNSSGPGGTAEIVAIQTL</sequence>
<evidence type="ECO:0000313" key="2">
    <source>
        <dbReference type="Proteomes" id="UP000035425"/>
    </source>
</evidence>
<evidence type="ECO:0000313" key="1">
    <source>
        <dbReference type="EMBL" id="KLL11403.1"/>
    </source>
</evidence>
<proteinExistence type="predicted"/>
<protein>
    <recommendedName>
        <fullName evidence="3">Fibronectin type-III domain-containing protein</fullName>
    </recommendedName>
</protein>